<evidence type="ECO:0000256" key="5">
    <source>
        <dbReference type="ARBA" id="ARBA00023004"/>
    </source>
</evidence>
<dbReference type="Proteomes" id="UP000516361">
    <property type="component" value="Chromosome"/>
</dbReference>
<sequence length="355" mass="41228">MFSDIVDEVYNYVLKSQNKEFDKKILKKDSFLAGDIFSLIHSNSLEIMAKRVLKNNKKFFGNVVYLYAPLYISNYCRNICTYCGFKSTNNIKRKKLNINQILKEANFLYKMGIEHVLVLTGEDHINSSFDYIYNTVKNLKKLFKEVSIETYSLNEQQYKKLVEIGLIGVTMYQETYSKGVYGKVHIFGLKSNYKKRLDTIEYAIKAGVREISIGALLGLNDPYIEVPMMIYHMDYLLKKYPNVEYSISFPRIKNALNVQNDFYNINDIDFIKFILSAKLIFPRVHINISTRESFEMRNALIGVATKMSAGSSTSVGGYTINNDSEQFSIEDSRSVKEFRTYIESRNFKPTTVNWF</sequence>
<dbReference type="GO" id="GO:0051539">
    <property type="term" value="F:4 iron, 4 sulfur cluster binding"/>
    <property type="evidence" value="ECO:0007669"/>
    <property type="project" value="UniProtKB-KW"/>
</dbReference>
<dbReference type="PANTHER" id="PTHR43583:SF1">
    <property type="entry name" value="2-IMINOACETATE SYNTHASE"/>
    <property type="match status" value="1"/>
</dbReference>
<dbReference type="GO" id="GO:0005506">
    <property type="term" value="F:iron ion binding"/>
    <property type="evidence" value="ECO:0007669"/>
    <property type="project" value="InterPro"/>
</dbReference>
<keyword evidence="5" id="KW-0408">Iron</keyword>
<dbReference type="Gene3D" id="3.20.20.70">
    <property type="entry name" value="Aldolase class I"/>
    <property type="match status" value="1"/>
</dbReference>
<gene>
    <name evidence="9" type="primary">thiH_2</name>
    <name evidence="9" type="ORF">OSSY52_15590</name>
</gene>
<evidence type="ECO:0000256" key="4">
    <source>
        <dbReference type="ARBA" id="ARBA00022723"/>
    </source>
</evidence>
<dbReference type="SFLD" id="SFLDG01081">
    <property type="entry name" value="cleavage_of_the_Ca-Cb_bond_in"/>
    <property type="match status" value="1"/>
</dbReference>
<evidence type="ECO:0000259" key="8">
    <source>
        <dbReference type="PROSITE" id="PS51918"/>
    </source>
</evidence>
<dbReference type="PROSITE" id="PS51918">
    <property type="entry name" value="RADICAL_SAM"/>
    <property type="match status" value="1"/>
</dbReference>
<dbReference type="InterPro" id="IPR058240">
    <property type="entry name" value="rSAM_sf"/>
</dbReference>
<dbReference type="InterPro" id="IPR012726">
    <property type="entry name" value="ThiH"/>
</dbReference>
<reference evidence="9 10" key="1">
    <citation type="submission" date="2018-06" db="EMBL/GenBank/DDBJ databases">
        <title>Genome sequencing of Oceanotoga sp. sy52.</title>
        <authorList>
            <person name="Mori K."/>
        </authorList>
    </citation>
    <scope>NUCLEOTIDE SEQUENCE [LARGE SCALE GENOMIC DNA]</scope>
    <source>
        <strain evidence="10">sy52</strain>
    </source>
</reference>
<evidence type="ECO:0000256" key="1">
    <source>
        <dbReference type="ARBA" id="ARBA00001966"/>
    </source>
</evidence>
<evidence type="ECO:0000256" key="7">
    <source>
        <dbReference type="ARBA" id="ARBA00034078"/>
    </source>
</evidence>
<keyword evidence="3" id="KW-0949">S-adenosyl-L-methionine</keyword>
<keyword evidence="2" id="KW-0004">4Fe-4S</keyword>
<dbReference type="SUPFAM" id="SSF102114">
    <property type="entry name" value="Radical SAM enzymes"/>
    <property type="match status" value="1"/>
</dbReference>
<dbReference type="SFLD" id="SFLDG01060">
    <property type="entry name" value="BATS_domain_containing"/>
    <property type="match status" value="1"/>
</dbReference>
<dbReference type="EMBL" id="AP018712">
    <property type="protein sequence ID" value="BBE31418.1"/>
    <property type="molecule type" value="Genomic_DNA"/>
</dbReference>
<dbReference type="SFLD" id="SFLDF00301">
    <property type="entry name" value="2-iminoacetate_synthase_(ThiH)"/>
    <property type="match status" value="1"/>
</dbReference>
<dbReference type="InterPro" id="IPR007197">
    <property type="entry name" value="rSAM"/>
</dbReference>
<comment type="cofactor">
    <cofactor evidence="1">
        <name>[4Fe-4S] cluster</name>
        <dbReference type="ChEBI" id="CHEBI:49883"/>
    </cofactor>
</comment>
<dbReference type="SFLD" id="SFLDS00029">
    <property type="entry name" value="Radical_SAM"/>
    <property type="match status" value="1"/>
</dbReference>
<dbReference type="InterPro" id="IPR006638">
    <property type="entry name" value="Elp3/MiaA/NifB-like_rSAM"/>
</dbReference>
<dbReference type="SMART" id="SM00729">
    <property type="entry name" value="Elp3"/>
    <property type="match status" value="1"/>
</dbReference>
<dbReference type="GO" id="GO:0009228">
    <property type="term" value="P:thiamine biosynthetic process"/>
    <property type="evidence" value="ECO:0007669"/>
    <property type="project" value="InterPro"/>
</dbReference>
<keyword evidence="4" id="KW-0479">Metal-binding</keyword>
<dbReference type="InterPro" id="IPR010722">
    <property type="entry name" value="BATS_dom"/>
</dbReference>
<dbReference type="RefSeq" id="WP_190613937.1">
    <property type="nucleotide sequence ID" value="NZ_AP018712.1"/>
</dbReference>
<comment type="cofactor">
    <cofactor evidence="7">
        <name>[2Fe-2S] cluster</name>
        <dbReference type="ChEBI" id="CHEBI:190135"/>
    </cofactor>
</comment>
<keyword evidence="6" id="KW-0411">Iron-sulfur</keyword>
<name>A0A7G1G4H5_9BACT</name>
<evidence type="ECO:0000256" key="3">
    <source>
        <dbReference type="ARBA" id="ARBA00022691"/>
    </source>
</evidence>
<proteinExistence type="predicted"/>
<dbReference type="AlphaFoldDB" id="A0A7G1G4H5"/>
<dbReference type="PANTHER" id="PTHR43583">
    <property type="entry name" value="2-IMINOACETATE SYNTHASE"/>
    <property type="match status" value="1"/>
</dbReference>
<feature type="domain" description="Radical SAM core" evidence="8">
    <location>
        <begin position="62"/>
        <end position="291"/>
    </location>
</feature>
<dbReference type="GO" id="GO:0003824">
    <property type="term" value="F:catalytic activity"/>
    <property type="evidence" value="ECO:0007669"/>
    <property type="project" value="InterPro"/>
</dbReference>
<dbReference type="InParanoid" id="A0A7G1G4H5"/>
<organism evidence="9 10">
    <name type="scientific">Tepiditoga spiralis</name>
    <dbReference type="NCBI Taxonomy" id="2108365"/>
    <lineage>
        <taxon>Bacteria</taxon>
        <taxon>Thermotogati</taxon>
        <taxon>Thermotogota</taxon>
        <taxon>Thermotogae</taxon>
        <taxon>Petrotogales</taxon>
        <taxon>Petrotogaceae</taxon>
        <taxon>Tepiditoga</taxon>
    </lineage>
</organism>
<dbReference type="KEGG" id="ocy:OSSY52_15590"/>
<dbReference type="SMART" id="SM00876">
    <property type="entry name" value="BATS"/>
    <property type="match status" value="1"/>
</dbReference>
<accession>A0A7G1G4H5</accession>
<evidence type="ECO:0000313" key="10">
    <source>
        <dbReference type="Proteomes" id="UP000516361"/>
    </source>
</evidence>
<dbReference type="CDD" id="cd01335">
    <property type="entry name" value="Radical_SAM"/>
    <property type="match status" value="1"/>
</dbReference>
<dbReference type="Pfam" id="PF06968">
    <property type="entry name" value="BATS"/>
    <property type="match status" value="1"/>
</dbReference>
<dbReference type="InterPro" id="IPR013785">
    <property type="entry name" value="Aldolase_TIM"/>
</dbReference>
<protein>
    <submittedName>
        <fullName evidence="9">Thiamine biosynthesis protein ThiH</fullName>
    </submittedName>
</protein>
<dbReference type="InterPro" id="IPR034428">
    <property type="entry name" value="ThiH/NoCL/HydG-like"/>
</dbReference>
<keyword evidence="10" id="KW-1185">Reference proteome</keyword>
<evidence type="ECO:0000313" key="9">
    <source>
        <dbReference type="EMBL" id="BBE31418.1"/>
    </source>
</evidence>
<evidence type="ECO:0000256" key="2">
    <source>
        <dbReference type="ARBA" id="ARBA00022485"/>
    </source>
</evidence>
<dbReference type="Pfam" id="PF04055">
    <property type="entry name" value="Radical_SAM"/>
    <property type="match status" value="1"/>
</dbReference>
<evidence type="ECO:0000256" key="6">
    <source>
        <dbReference type="ARBA" id="ARBA00023014"/>
    </source>
</evidence>